<organism evidence="8 9">
    <name type="scientific">Fodinibius salicampi</name>
    <dbReference type="NCBI Taxonomy" id="1920655"/>
    <lineage>
        <taxon>Bacteria</taxon>
        <taxon>Pseudomonadati</taxon>
        <taxon>Balneolota</taxon>
        <taxon>Balneolia</taxon>
        <taxon>Balneolales</taxon>
        <taxon>Balneolaceae</taxon>
        <taxon>Fodinibius</taxon>
    </lineage>
</organism>
<dbReference type="Pfam" id="PF20601">
    <property type="entry name" value="DUF6797"/>
    <property type="match status" value="1"/>
</dbReference>
<feature type="transmembrane region" description="Helical" evidence="6">
    <location>
        <begin position="12"/>
        <end position="29"/>
    </location>
</feature>
<keyword evidence="3 4" id="KW-0408">Iron</keyword>
<reference evidence="8 9" key="1">
    <citation type="submission" date="2021-11" db="EMBL/GenBank/DDBJ databases">
        <title>Aliifidinibius sp. nov., a new bacterium isolated from saline soil.</title>
        <authorList>
            <person name="Galisteo C."/>
            <person name="De La Haba R."/>
            <person name="Sanchez-Porro C."/>
            <person name="Ventosa A."/>
        </authorList>
    </citation>
    <scope>NUCLEOTIDE SEQUENCE [LARGE SCALE GENOMIC DNA]</scope>
    <source>
        <strain evidence="8 9">KACC 190600</strain>
    </source>
</reference>
<evidence type="ECO:0000256" key="4">
    <source>
        <dbReference type="PROSITE-ProRule" id="PRU00433"/>
    </source>
</evidence>
<evidence type="ECO:0000256" key="6">
    <source>
        <dbReference type="SAM" id="Phobius"/>
    </source>
</evidence>
<proteinExistence type="predicted"/>
<keyword evidence="1 4" id="KW-0349">Heme</keyword>
<feature type="region of interest" description="Disordered" evidence="5">
    <location>
        <begin position="155"/>
        <end position="174"/>
    </location>
</feature>
<evidence type="ECO:0000256" key="2">
    <source>
        <dbReference type="ARBA" id="ARBA00022723"/>
    </source>
</evidence>
<protein>
    <submittedName>
        <fullName evidence="8">C-type cytochrome</fullName>
    </submittedName>
</protein>
<evidence type="ECO:0000313" key="8">
    <source>
        <dbReference type="EMBL" id="MCW9713744.1"/>
    </source>
</evidence>
<dbReference type="Gene3D" id="1.10.760.10">
    <property type="entry name" value="Cytochrome c-like domain"/>
    <property type="match status" value="1"/>
</dbReference>
<evidence type="ECO:0000259" key="7">
    <source>
        <dbReference type="PROSITE" id="PS51007"/>
    </source>
</evidence>
<dbReference type="InterPro" id="IPR036909">
    <property type="entry name" value="Cyt_c-like_dom_sf"/>
</dbReference>
<comment type="caution">
    <text evidence="8">The sequence shown here is derived from an EMBL/GenBank/DDBJ whole genome shotgun (WGS) entry which is preliminary data.</text>
</comment>
<evidence type="ECO:0000256" key="5">
    <source>
        <dbReference type="SAM" id="MobiDB-lite"/>
    </source>
</evidence>
<feature type="domain" description="Cytochrome c" evidence="7">
    <location>
        <begin position="842"/>
        <end position="939"/>
    </location>
</feature>
<dbReference type="SUPFAM" id="SSF46626">
    <property type="entry name" value="Cytochrome c"/>
    <property type="match status" value="1"/>
</dbReference>
<keyword evidence="6" id="KW-0472">Membrane</keyword>
<keyword evidence="6" id="KW-1133">Transmembrane helix</keyword>
<dbReference type="InterPro" id="IPR046476">
    <property type="entry name" value="DUF6797"/>
</dbReference>
<keyword evidence="2 4" id="KW-0479">Metal-binding</keyword>
<evidence type="ECO:0000256" key="1">
    <source>
        <dbReference type="ARBA" id="ARBA00022617"/>
    </source>
</evidence>
<dbReference type="SUPFAM" id="SSF63829">
    <property type="entry name" value="Calcium-dependent phosphotriesterase"/>
    <property type="match status" value="1"/>
</dbReference>
<dbReference type="Pfam" id="PF00034">
    <property type="entry name" value="Cytochrom_C"/>
    <property type="match status" value="1"/>
</dbReference>
<dbReference type="EMBL" id="JAJNDC010000003">
    <property type="protein sequence ID" value="MCW9713744.1"/>
    <property type="molecule type" value="Genomic_DNA"/>
</dbReference>
<dbReference type="Proteomes" id="UP001207337">
    <property type="component" value="Unassembled WGS sequence"/>
</dbReference>
<dbReference type="Gene3D" id="2.120.10.30">
    <property type="entry name" value="TolB, C-terminal domain"/>
    <property type="match status" value="1"/>
</dbReference>
<dbReference type="PANTHER" id="PTHR33546">
    <property type="entry name" value="LARGE, MULTIFUNCTIONAL SECRETED PROTEIN-RELATED"/>
    <property type="match status" value="1"/>
</dbReference>
<accession>A0ABT3Q0U3</accession>
<evidence type="ECO:0000256" key="3">
    <source>
        <dbReference type="ARBA" id="ARBA00023004"/>
    </source>
</evidence>
<gene>
    <name evidence="8" type="ORF">LQ318_12600</name>
</gene>
<dbReference type="RefSeq" id="WP_265790645.1">
    <property type="nucleotide sequence ID" value="NZ_JAJNDC010000003.1"/>
</dbReference>
<name>A0ABT3Q0U3_9BACT</name>
<dbReference type="PANTHER" id="PTHR33546:SF1">
    <property type="entry name" value="LARGE, MULTIFUNCTIONAL SECRETED PROTEIN"/>
    <property type="match status" value="1"/>
</dbReference>
<evidence type="ECO:0000313" key="9">
    <source>
        <dbReference type="Proteomes" id="UP001207337"/>
    </source>
</evidence>
<keyword evidence="6" id="KW-0812">Transmembrane</keyword>
<feature type="compositionally biased region" description="Polar residues" evidence="5">
    <location>
        <begin position="155"/>
        <end position="169"/>
    </location>
</feature>
<keyword evidence="9" id="KW-1185">Reference proteome</keyword>
<dbReference type="InterPro" id="IPR009056">
    <property type="entry name" value="Cyt_c-like_dom"/>
</dbReference>
<dbReference type="InterPro" id="IPR011042">
    <property type="entry name" value="6-blade_b-propeller_TolB-like"/>
</dbReference>
<dbReference type="PROSITE" id="PS51007">
    <property type="entry name" value="CYTC"/>
    <property type="match status" value="1"/>
</dbReference>
<dbReference type="PROSITE" id="PS51257">
    <property type="entry name" value="PROKAR_LIPOPROTEIN"/>
    <property type="match status" value="1"/>
</dbReference>
<sequence length="940" mass="103558">MRARFISESKPYSIFIICAFFSAVILLTGCSNEEEQGDVITSQELNAEDLAPFVEPEFPFITTSLDARELGNSFPEENVAPRCLAIQLGSEAYSCFDTDMLRWSAAWTGDFIAMVNMAQISYHDFHNKDNEIPTIEGDPKIATGLYPGWMAGTHQFSDPRSSSTDSENSAWGPLPSEIGSWNGVHVEGEDVVLDYTIGGTDILELPGSVQSNDETAFLRTFEVGASNESLSLAAAEVTNAQNSEVTDSTAWIHQEENMVTAVGMVSEAPGISIEVIDDRYVTVQVSAEAASENTTFSLILWKGEQAERDIFTQLMNEAQSQSLEVPEISDGGSSYWTQTVRTKAQLAPDTAAYAVDQLTLPLPNPWDRNVRVVDVAFFSDGRAAVVTFEGDVWIVEGIGQEEEILEWNRYASGLYEPQSIEIVQDTIYTFGKEGIVRFNDKNNDGNADYYENFSSLMEQSMETREWASDMVVSPDGSFYVSKFGALDMGPETATTVRQELAGFRVGSQYAGSISKISSDGQEIDHYATGFRGPYLGMHPEKGILSASDQQGHSMPSTPIMLVDEGDYYGVPATAHRDPVPQETTPPLTWIPHSVDRSGAGQVWIDSDKMGSLNEQMIHLSYGRPGLFKVLIDSIDGEAAQGAVSVIPGYYPAPTQKGDINPVDGQLYVGGFSLWGSNSEEISALIRLRDTGENSLLPERFGVYESGILIRFGEELDEETVANIANYQVKRWNYQRTEKYGSGHYKLDGSPGEEMLPVFSAHLSGDQQGVFLAVPDMQEVMQMEVSYNFKTENDSTIEDKLWFTVNQVRPADFSAEGFPEVNTEELLSEKYRQVDGQQEEIPVTVERGKELFQETGCIACHSVDGTAEGKVGPTVQGLFNSERMLKDSTTVVADADYIKESILEPNEKVAEGYEAEMPSFLGVLSDQEIEAIILYIESLSD</sequence>